<protein>
    <submittedName>
        <fullName evidence="2">GNAT family N-acetyltransferase</fullName>
        <ecNumber evidence="2">2.3.1.-</ecNumber>
    </submittedName>
</protein>
<accession>A0ABV7ZQR2</accession>
<dbReference type="RefSeq" id="WP_290287929.1">
    <property type="nucleotide sequence ID" value="NZ_CP047211.1"/>
</dbReference>
<name>A0ABV7ZQR2_9CORY</name>
<dbReference type="PANTHER" id="PTHR43233">
    <property type="entry name" value="FAMILY N-ACETYLTRANSFERASE, PUTATIVE (AFU_ORTHOLOGUE AFUA_6G03350)-RELATED"/>
    <property type="match status" value="1"/>
</dbReference>
<evidence type="ECO:0000313" key="2">
    <source>
        <dbReference type="EMBL" id="MFC3850872.1"/>
    </source>
</evidence>
<comment type="caution">
    <text evidence="2">The sequence shown here is derived from an EMBL/GenBank/DDBJ whole genome shotgun (WGS) entry which is preliminary data.</text>
</comment>
<organism evidence="2 3">
    <name type="scientific">Corynebacterium hansenii</name>
    <dbReference type="NCBI Taxonomy" id="394964"/>
    <lineage>
        <taxon>Bacteria</taxon>
        <taxon>Bacillati</taxon>
        <taxon>Actinomycetota</taxon>
        <taxon>Actinomycetes</taxon>
        <taxon>Mycobacteriales</taxon>
        <taxon>Corynebacteriaceae</taxon>
        <taxon>Corynebacterium</taxon>
    </lineage>
</organism>
<keyword evidence="2" id="KW-0808">Transferase</keyword>
<dbReference type="InterPro" id="IPR053144">
    <property type="entry name" value="Acetyltransferase_Butenolide"/>
</dbReference>
<gene>
    <name evidence="2" type="ORF">ACFORJ_11955</name>
</gene>
<dbReference type="EMBL" id="JBHRZN010000004">
    <property type="protein sequence ID" value="MFC3850872.1"/>
    <property type="molecule type" value="Genomic_DNA"/>
</dbReference>
<dbReference type="SUPFAM" id="SSF55729">
    <property type="entry name" value="Acyl-CoA N-acyltransferases (Nat)"/>
    <property type="match status" value="1"/>
</dbReference>
<keyword evidence="2" id="KW-0012">Acyltransferase</keyword>
<dbReference type="GO" id="GO:0016746">
    <property type="term" value="F:acyltransferase activity"/>
    <property type="evidence" value="ECO:0007669"/>
    <property type="project" value="UniProtKB-KW"/>
</dbReference>
<dbReference type="InterPro" id="IPR000182">
    <property type="entry name" value="GNAT_dom"/>
</dbReference>
<evidence type="ECO:0000313" key="3">
    <source>
        <dbReference type="Proteomes" id="UP001595751"/>
    </source>
</evidence>
<dbReference type="InterPro" id="IPR016181">
    <property type="entry name" value="Acyl_CoA_acyltransferase"/>
</dbReference>
<dbReference type="PROSITE" id="PS51186">
    <property type="entry name" value="GNAT"/>
    <property type="match status" value="1"/>
</dbReference>
<dbReference type="Gene3D" id="3.40.630.30">
    <property type="match status" value="1"/>
</dbReference>
<dbReference type="CDD" id="cd04301">
    <property type="entry name" value="NAT_SF"/>
    <property type="match status" value="1"/>
</dbReference>
<feature type="domain" description="N-acetyltransferase" evidence="1">
    <location>
        <begin position="1"/>
        <end position="141"/>
    </location>
</feature>
<keyword evidence="3" id="KW-1185">Reference proteome</keyword>
<sequence length="144" mass="16093">MDIRFDGELSGAELDSVLDVLRRDVYWGRWRSRDQIRAQFESAWKVLAAHDANTGELLGAGRISSDGISYGYIADVFVFPEHRGRGVGGGLIAHAVNNPDAADFRWMLHTADAHGLYARFGFVAHGPTYMERPSRHESPPPKQR</sequence>
<proteinExistence type="predicted"/>
<dbReference type="PANTHER" id="PTHR43233:SF1">
    <property type="entry name" value="FAMILY N-ACETYLTRANSFERASE, PUTATIVE (AFU_ORTHOLOGUE AFUA_6G03350)-RELATED"/>
    <property type="match status" value="1"/>
</dbReference>
<dbReference type="EC" id="2.3.1.-" evidence="2"/>
<reference evidence="3" key="1">
    <citation type="journal article" date="2019" name="Int. J. Syst. Evol. Microbiol.">
        <title>The Global Catalogue of Microorganisms (GCM) 10K type strain sequencing project: providing services to taxonomists for standard genome sequencing and annotation.</title>
        <authorList>
            <consortium name="The Broad Institute Genomics Platform"/>
            <consortium name="The Broad Institute Genome Sequencing Center for Infectious Disease"/>
            <person name="Wu L."/>
            <person name="Ma J."/>
        </authorList>
    </citation>
    <scope>NUCLEOTIDE SEQUENCE [LARGE SCALE GENOMIC DNA]</scope>
    <source>
        <strain evidence="3">CCUG 53252</strain>
    </source>
</reference>
<dbReference type="Proteomes" id="UP001595751">
    <property type="component" value="Unassembled WGS sequence"/>
</dbReference>
<dbReference type="Pfam" id="PF13508">
    <property type="entry name" value="Acetyltransf_7"/>
    <property type="match status" value="1"/>
</dbReference>
<evidence type="ECO:0000259" key="1">
    <source>
        <dbReference type="PROSITE" id="PS51186"/>
    </source>
</evidence>